<feature type="region of interest" description="Disordered" evidence="1">
    <location>
        <begin position="195"/>
        <end position="229"/>
    </location>
</feature>
<dbReference type="Proteomes" id="UP000298493">
    <property type="component" value="Unassembled WGS sequence"/>
</dbReference>
<dbReference type="EMBL" id="SNSC02000005">
    <property type="protein sequence ID" value="TID24438.1"/>
    <property type="molecule type" value="Genomic_DNA"/>
</dbReference>
<keyword evidence="3" id="KW-1185">Reference proteome</keyword>
<comment type="caution">
    <text evidence="2">The sequence shown here is derived from an EMBL/GenBank/DDBJ whole genome shotgun (WGS) entry which is preliminary data.</text>
</comment>
<evidence type="ECO:0000313" key="3">
    <source>
        <dbReference type="Proteomes" id="UP000298493"/>
    </source>
</evidence>
<evidence type="ECO:0000313" key="2">
    <source>
        <dbReference type="EMBL" id="TID24438.1"/>
    </source>
</evidence>
<protein>
    <submittedName>
        <fullName evidence="2">Uncharacterized protein</fullName>
    </submittedName>
</protein>
<evidence type="ECO:0000256" key="1">
    <source>
        <dbReference type="SAM" id="MobiDB-lite"/>
    </source>
</evidence>
<accession>A0A4Z1P943</accession>
<organism evidence="2 3">
    <name type="scientific">Venturia nashicola</name>
    <dbReference type="NCBI Taxonomy" id="86259"/>
    <lineage>
        <taxon>Eukaryota</taxon>
        <taxon>Fungi</taxon>
        <taxon>Dikarya</taxon>
        <taxon>Ascomycota</taxon>
        <taxon>Pezizomycotina</taxon>
        <taxon>Dothideomycetes</taxon>
        <taxon>Pleosporomycetidae</taxon>
        <taxon>Venturiales</taxon>
        <taxon>Venturiaceae</taxon>
        <taxon>Venturia</taxon>
    </lineage>
</organism>
<gene>
    <name evidence="2" type="ORF">E6O75_ATG02803</name>
</gene>
<name>A0A4Z1P943_9PEZI</name>
<proteinExistence type="predicted"/>
<reference evidence="2 3" key="1">
    <citation type="submission" date="2019-04" db="EMBL/GenBank/DDBJ databases">
        <title>High contiguity whole genome sequence and gene annotation resource for two Venturia nashicola isolates.</title>
        <authorList>
            <person name="Prokchorchik M."/>
            <person name="Won K."/>
            <person name="Lee Y."/>
            <person name="Choi E.D."/>
            <person name="Segonzac C."/>
            <person name="Sohn K.H."/>
        </authorList>
    </citation>
    <scope>NUCLEOTIDE SEQUENCE [LARGE SCALE GENOMIC DNA]</scope>
    <source>
        <strain evidence="2 3">PRI2</strain>
    </source>
</reference>
<dbReference type="AlphaFoldDB" id="A0A4Z1P943"/>
<feature type="region of interest" description="Disordered" evidence="1">
    <location>
        <begin position="17"/>
        <end position="40"/>
    </location>
</feature>
<sequence>MIAGALEKAENEGYRSIVDDLWEESSHEAKDGDEPFTSGDGMVQIQVSRPPLVISGSEDLDVAILDAMQAYRINNGPSNQDENGGNDSGLVVFDEGALISTRIGLAENLTRPTLVVQQAEDSENTKKDAMEQYRVDSEVASTEPAGVAPIYDAIADELDVIITNAIQQYSLGNEARVEESREEDEDYDADTEIISGTTATEQTTGEEPEAHPYLRSNLTPVQPSIRTPTLPRFDNSAVLGEASYVRRQTRWIDALVAAEKA</sequence>
<feature type="compositionally biased region" description="Basic and acidic residues" evidence="1">
    <location>
        <begin position="24"/>
        <end position="33"/>
    </location>
</feature>
<feature type="compositionally biased region" description="Polar residues" evidence="1">
    <location>
        <begin position="216"/>
        <end position="227"/>
    </location>
</feature>
<feature type="compositionally biased region" description="Low complexity" evidence="1">
    <location>
        <begin position="196"/>
        <end position="205"/>
    </location>
</feature>